<dbReference type="GO" id="GO:0016020">
    <property type="term" value="C:membrane"/>
    <property type="evidence" value="ECO:0007669"/>
    <property type="project" value="UniProtKB-SubCell"/>
</dbReference>
<evidence type="ECO:0000256" key="7">
    <source>
        <dbReference type="SAM" id="Phobius"/>
    </source>
</evidence>
<gene>
    <name evidence="10" type="ORF">AURANDRAFT_72512</name>
</gene>
<name>F0YK87_AURAN</name>
<keyword evidence="3 7" id="KW-0812">Transmembrane</keyword>
<dbReference type="EMBL" id="GL833151">
    <property type="protein sequence ID" value="EGB04416.1"/>
    <property type="molecule type" value="Genomic_DNA"/>
</dbReference>
<evidence type="ECO:0000256" key="3">
    <source>
        <dbReference type="ARBA" id="ARBA00022692"/>
    </source>
</evidence>
<dbReference type="KEGG" id="aaf:AURANDRAFT_72512"/>
<dbReference type="GeneID" id="20228742"/>
<keyword evidence="11" id="KW-1185">Reference proteome</keyword>
<comment type="similarity">
    <text evidence="2">Belongs to the polycystin family.</text>
</comment>
<feature type="domain" description="Polycystin cation channel PKD1/PKD2" evidence="8">
    <location>
        <begin position="274"/>
        <end position="507"/>
    </location>
</feature>
<evidence type="ECO:0000313" key="11">
    <source>
        <dbReference type="Proteomes" id="UP000002729"/>
    </source>
</evidence>
<evidence type="ECO:0000256" key="2">
    <source>
        <dbReference type="ARBA" id="ARBA00007200"/>
    </source>
</evidence>
<feature type="transmembrane region" description="Helical" evidence="7">
    <location>
        <begin position="377"/>
        <end position="397"/>
    </location>
</feature>
<dbReference type="OrthoDB" id="444119at2759"/>
<proteinExistence type="inferred from homology"/>
<dbReference type="Pfam" id="PF08016">
    <property type="entry name" value="PKD_channel"/>
    <property type="match status" value="1"/>
</dbReference>
<dbReference type="InterPro" id="IPR013122">
    <property type="entry name" value="PKD1_2_channel"/>
</dbReference>
<feature type="transmembrane region" description="Helical" evidence="7">
    <location>
        <begin position="309"/>
        <end position="330"/>
    </location>
</feature>
<dbReference type="RefSeq" id="XP_009040803.1">
    <property type="nucleotide sequence ID" value="XM_009042555.1"/>
</dbReference>
<evidence type="ECO:0000256" key="1">
    <source>
        <dbReference type="ARBA" id="ARBA00004141"/>
    </source>
</evidence>
<feature type="transmembrane region" description="Helical" evidence="7">
    <location>
        <begin position="268"/>
        <end position="289"/>
    </location>
</feature>
<evidence type="ECO:0000256" key="4">
    <source>
        <dbReference type="ARBA" id="ARBA00022989"/>
    </source>
</evidence>
<feature type="region of interest" description="Disordered" evidence="6">
    <location>
        <begin position="594"/>
        <end position="614"/>
    </location>
</feature>
<evidence type="ECO:0000256" key="5">
    <source>
        <dbReference type="ARBA" id="ARBA00023136"/>
    </source>
</evidence>
<feature type="region of interest" description="Disordered" evidence="6">
    <location>
        <begin position="48"/>
        <end position="68"/>
    </location>
</feature>
<sequence>MNADQMYQVLKQLMIPHTFASKYWSGKVFSPNDKQRVRRAERLRRVDGRTGRARVAPRTRGGPRASTLIPGGPRYKYRAQYTSETLLALGRVRLRTLRVRDDACDLPRFLRDYYEESSPTAYEDKGARAACFGGYAAEHQDEDDWTLEDPETGDELSLKYKAYSDGRAWESPFSKVWYGEGGQVYDLEIGKRQATANLEALRRAGFVDNRTRCVFADMTWYNPNVDMFTNARVAFEFLPSGKMHPTLSVDSAPLLYDARALNMDGYGFADLCAVLMEFALYGGAIWFLARVSEDVTDYASLKGYLSVGWNVMDVLSVACFLVVMVLRAMWMLRMMSDSVNEYEEHIDTDEHADDEKFGPFSFDVYMRLRLTFQYYRYCRNFLATGVLITFIKAFKFLSVSKQLSQFTETIYVVSSEMLSVVLILAIILVGHAVAFHISLGHAIAGYRTFFDSMMTLTLAIFGDFDLEEIIAVAPTSGLAMMISYIVVMTFVILTMFLKIIDVSYSAVMERIAGDDDDNFTRDLRDALARIAYDLYWSVMIRLTLLRARYALLFHRPDGDRPALVVDDGSAAGFAAPGKRSLAEKLAARDSARTLAALPEPDDDGDAQTPVDDRTELQRALDKRERHVEKHGRAFDAAAERALLVDHFVAEHRDVAEADVPADHVSRKCDDLVAHQRSLGDLAAKLAAAIAGEDAPATPSGARGAKSATFQSPVVALLDQPSLVSALTDPRDPTPAGAAGAAPPAIQEELDVLSVVSAGSQRTVVTHDGDGPPAGVSAKAPGVAATHLRPLPKTKTKHESMGAQSGSVHKTSRALTVQCDGSRAMAERTTDGSASDAQVVTLRWSAFRSAVVFDGSKSMVVRMFFSCVSRAHG</sequence>
<reference evidence="10 11" key="1">
    <citation type="journal article" date="2011" name="Proc. Natl. Acad. Sci. U.S.A.">
        <title>Niche of harmful alga Aureococcus anophagefferens revealed through ecogenomics.</title>
        <authorList>
            <person name="Gobler C.J."/>
            <person name="Berry D.L."/>
            <person name="Dyhrman S.T."/>
            <person name="Wilhelm S.W."/>
            <person name="Salamov A."/>
            <person name="Lobanov A.V."/>
            <person name="Zhang Y."/>
            <person name="Collier J.L."/>
            <person name="Wurch L.L."/>
            <person name="Kustka A.B."/>
            <person name="Dill B.D."/>
            <person name="Shah M."/>
            <person name="VerBerkmoes N.C."/>
            <person name="Kuo A."/>
            <person name="Terry A."/>
            <person name="Pangilinan J."/>
            <person name="Lindquist E.A."/>
            <person name="Lucas S."/>
            <person name="Paulsen I.T."/>
            <person name="Hattenrath-Lehmann T.K."/>
            <person name="Talmage S.C."/>
            <person name="Walker E.A."/>
            <person name="Koch F."/>
            <person name="Burson A.M."/>
            <person name="Marcoval M.A."/>
            <person name="Tang Y.Z."/>
            <person name="Lecleir G.R."/>
            <person name="Coyne K.J."/>
            <person name="Berg G.M."/>
            <person name="Bertrand E.M."/>
            <person name="Saito M.A."/>
            <person name="Gladyshev V.N."/>
            <person name="Grigoriev I.V."/>
        </authorList>
    </citation>
    <scope>NUCLEOTIDE SEQUENCE [LARGE SCALE GENOMIC DNA]</scope>
    <source>
        <strain evidence="11">CCMP 1984</strain>
    </source>
</reference>
<dbReference type="Pfam" id="PF20519">
    <property type="entry name" value="Polycystin_dom"/>
    <property type="match status" value="1"/>
</dbReference>
<accession>F0YK87</accession>
<dbReference type="AlphaFoldDB" id="F0YK87"/>
<organism evidence="11">
    <name type="scientific">Aureococcus anophagefferens</name>
    <name type="common">Harmful bloom alga</name>
    <dbReference type="NCBI Taxonomy" id="44056"/>
    <lineage>
        <taxon>Eukaryota</taxon>
        <taxon>Sar</taxon>
        <taxon>Stramenopiles</taxon>
        <taxon>Ochrophyta</taxon>
        <taxon>Pelagophyceae</taxon>
        <taxon>Pelagomonadales</taxon>
        <taxon>Pelagomonadaceae</taxon>
        <taxon>Aureococcus</taxon>
    </lineage>
</organism>
<evidence type="ECO:0000259" key="8">
    <source>
        <dbReference type="Pfam" id="PF08016"/>
    </source>
</evidence>
<dbReference type="OMA" id="HEAGPCA"/>
<dbReference type="PANTHER" id="PTHR10877:SF183">
    <property type="entry name" value="AT14535P-RELATED"/>
    <property type="match status" value="1"/>
</dbReference>
<keyword evidence="5 7" id="KW-0472">Membrane</keyword>
<dbReference type="InParanoid" id="F0YK87"/>
<comment type="subcellular location">
    <subcellularLocation>
        <location evidence="1">Membrane</location>
        <topology evidence="1">Multi-pass membrane protein</topology>
    </subcellularLocation>
</comment>
<evidence type="ECO:0000313" key="10">
    <source>
        <dbReference type="EMBL" id="EGB04416.1"/>
    </source>
</evidence>
<feature type="transmembrane region" description="Helical" evidence="7">
    <location>
        <begin position="417"/>
        <end position="437"/>
    </location>
</feature>
<evidence type="ECO:0000256" key="6">
    <source>
        <dbReference type="SAM" id="MobiDB-lite"/>
    </source>
</evidence>
<keyword evidence="4 7" id="KW-1133">Transmembrane helix</keyword>
<protein>
    <submittedName>
        <fullName evidence="10">Uncharacterized protein</fullName>
    </submittedName>
</protein>
<dbReference type="Proteomes" id="UP000002729">
    <property type="component" value="Unassembled WGS sequence"/>
</dbReference>
<feature type="domain" description="Polycystin" evidence="9">
    <location>
        <begin position="82"/>
        <end position="254"/>
    </location>
</feature>
<evidence type="ECO:0000259" key="9">
    <source>
        <dbReference type="Pfam" id="PF20519"/>
    </source>
</evidence>
<dbReference type="InterPro" id="IPR051223">
    <property type="entry name" value="Polycystin"/>
</dbReference>
<dbReference type="InterPro" id="IPR046791">
    <property type="entry name" value="Polycystin_dom"/>
</dbReference>
<dbReference type="eggNOG" id="KOG3599">
    <property type="taxonomic scope" value="Eukaryota"/>
</dbReference>
<dbReference type="PANTHER" id="PTHR10877">
    <property type="entry name" value="POLYCYSTIN FAMILY MEMBER"/>
    <property type="match status" value="1"/>
</dbReference>